<dbReference type="EMBL" id="BK032759">
    <property type="protein sequence ID" value="DAF58884.1"/>
    <property type="molecule type" value="Genomic_DNA"/>
</dbReference>
<name>A0A8S5T6A7_9CAUD</name>
<protein>
    <submittedName>
        <fullName evidence="1">Uncharacterized protein</fullName>
    </submittedName>
</protein>
<accession>A0A8S5T6A7</accession>
<reference evidence="1" key="1">
    <citation type="journal article" date="2021" name="Proc. Natl. Acad. Sci. U.S.A.">
        <title>A Catalog of Tens of Thousands of Viruses from Human Metagenomes Reveals Hidden Associations with Chronic Diseases.</title>
        <authorList>
            <person name="Tisza M.J."/>
            <person name="Buck C.B."/>
        </authorList>
    </citation>
    <scope>NUCLEOTIDE SEQUENCE</scope>
    <source>
        <strain evidence="1">CtxMM9</strain>
    </source>
</reference>
<evidence type="ECO:0000313" key="1">
    <source>
        <dbReference type="EMBL" id="DAF58884.1"/>
    </source>
</evidence>
<sequence length="30" mass="3400">MALNDLLNLSNRSKIGLSEERVMKMIPVAR</sequence>
<proteinExistence type="predicted"/>
<organism evidence="1">
    <name type="scientific">Siphoviridae sp. ctxMM9</name>
    <dbReference type="NCBI Taxonomy" id="2827973"/>
    <lineage>
        <taxon>Viruses</taxon>
        <taxon>Duplodnaviria</taxon>
        <taxon>Heunggongvirae</taxon>
        <taxon>Uroviricota</taxon>
        <taxon>Caudoviricetes</taxon>
    </lineage>
</organism>